<dbReference type="EMBL" id="VSRR010085243">
    <property type="protein sequence ID" value="MPC90688.1"/>
    <property type="molecule type" value="Genomic_DNA"/>
</dbReference>
<evidence type="ECO:0000313" key="1">
    <source>
        <dbReference type="EMBL" id="MPC90688.1"/>
    </source>
</evidence>
<keyword evidence="2" id="KW-1185">Reference proteome</keyword>
<evidence type="ECO:0000313" key="2">
    <source>
        <dbReference type="Proteomes" id="UP000324222"/>
    </source>
</evidence>
<gene>
    <name evidence="1" type="ORF">E2C01_085685</name>
</gene>
<dbReference type="Proteomes" id="UP000324222">
    <property type="component" value="Unassembled WGS sequence"/>
</dbReference>
<name>A0A5B7JCL6_PORTR</name>
<protein>
    <submittedName>
        <fullName evidence="1">Uncharacterized protein</fullName>
    </submittedName>
</protein>
<sequence length="64" mass="7181">MMSSVIGQQTPRLAISKYDYRAETQHISEEQHPALARLPNNTPAARQGAPRYFGIFVGESSNQY</sequence>
<dbReference type="AlphaFoldDB" id="A0A5B7JCL6"/>
<proteinExistence type="predicted"/>
<reference evidence="1 2" key="1">
    <citation type="submission" date="2019-05" db="EMBL/GenBank/DDBJ databases">
        <title>Another draft genome of Portunus trituberculatus and its Hox gene families provides insights of decapod evolution.</title>
        <authorList>
            <person name="Jeong J.-H."/>
            <person name="Song I."/>
            <person name="Kim S."/>
            <person name="Choi T."/>
            <person name="Kim D."/>
            <person name="Ryu S."/>
            <person name="Kim W."/>
        </authorList>
    </citation>
    <scope>NUCLEOTIDE SEQUENCE [LARGE SCALE GENOMIC DNA]</scope>
    <source>
        <tissue evidence="1">Muscle</tissue>
    </source>
</reference>
<organism evidence="1 2">
    <name type="scientific">Portunus trituberculatus</name>
    <name type="common">Swimming crab</name>
    <name type="synonym">Neptunus trituberculatus</name>
    <dbReference type="NCBI Taxonomy" id="210409"/>
    <lineage>
        <taxon>Eukaryota</taxon>
        <taxon>Metazoa</taxon>
        <taxon>Ecdysozoa</taxon>
        <taxon>Arthropoda</taxon>
        <taxon>Crustacea</taxon>
        <taxon>Multicrustacea</taxon>
        <taxon>Malacostraca</taxon>
        <taxon>Eumalacostraca</taxon>
        <taxon>Eucarida</taxon>
        <taxon>Decapoda</taxon>
        <taxon>Pleocyemata</taxon>
        <taxon>Brachyura</taxon>
        <taxon>Eubrachyura</taxon>
        <taxon>Portunoidea</taxon>
        <taxon>Portunidae</taxon>
        <taxon>Portuninae</taxon>
        <taxon>Portunus</taxon>
    </lineage>
</organism>
<comment type="caution">
    <text evidence="1">The sequence shown here is derived from an EMBL/GenBank/DDBJ whole genome shotgun (WGS) entry which is preliminary data.</text>
</comment>
<accession>A0A5B7JCL6</accession>